<feature type="repeat" description="PPR" evidence="2">
    <location>
        <begin position="1"/>
        <end position="28"/>
    </location>
</feature>
<dbReference type="GO" id="GO:0003723">
    <property type="term" value="F:RNA binding"/>
    <property type="evidence" value="ECO:0007669"/>
    <property type="project" value="InterPro"/>
</dbReference>
<sequence>MISGYSKMGCSREAVGLFKEMRMKGCEPNEMSVVSVLGACGDLGDLSFGKLLEGLIEEKGFELNTFVGSSLINMFGKVEPRSLSYHVSFAGCVKCRESSLQIFNH</sequence>
<organism evidence="3 4">
    <name type="scientific">Papaver somniferum</name>
    <name type="common">Opium poppy</name>
    <dbReference type="NCBI Taxonomy" id="3469"/>
    <lineage>
        <taxon>Eukaryota</taxon>
        <taxon>Viridiplantae</taxon>
        <taxon>Streptophyta</taxon>
        <taxon>Embryophyta</taxon>
        <taxon>Tracheophyta</taxon>
        <taxon>Spermatophyta</taxon>
        <taxon>Magnoliopsida</taxon>
        <taxon>Ranunculales</taxon>
        <taxon>Papaveraceae</taxon>
        <taxon>Papaveroideae</taxon>
        <taxon>Papaver</taxon>
    </lineage>
</organism>
<reference evidence="3 4" key="1">
    <citation type="journal article" date="2018" name="Science">
        <title>The opium poppy genome and morphinan production.</title>
        <authorList>
            <person name="Guo L."/>
            <person name="Winzer T."/>
            <person name="Yang X."/>
            <person name="Li Y."/>
            <person name="Ning Z."/>
            <person name="He Z."/>
            <person name="Teodor R."/>
            <person name="Lu Y."/>
            <person name="Bowser T.A."/>
            <person name="Graham I.A."/>
            <person name="Ye K."/>
        </authorList>
    </citation>
    <scope>NUCLEOTIDE SEQUENCE [LARGE SCALE GENOMIC DNA]</scope>
    <source>
        <strain evidence="4">cv. HN1</strain>
        <tissue evidence="3">Leaves</tissue>
    </source>
</reference>
<dbReference type="InterPro" id="IPR002885">
    <property type="entry name" value="PPR_rpt"/>
</dbReference>
<dbReference type="InterPro" id="IPR011990">
    <property type="entry name" value="TPR-like_helical_dom_sf"/>
</dbReference>
<keyword evidence="4" id="KW-1185">Reference proteome</keyword>
<accession>A0A4Y7JV47</accession>
<dbReference type="EMBL" id="CM010719">
    <property type="protein sequence ID" value="RZC63920.1"/>
    <property type="molecule type" value="Genomic_DNA"/>
</dbReference>
<evidence type="ECO:0000256" key="1">
    <source>
        <dbReference type="ARBA" id="ARBA00022737"/>
    </source>
</evidence>
<dbReference type="OMA" id="GCIEDSQ"/>
<gene>
    <name evidence="3" type="ORF">C5167_025671</name>
</gene>
<dbReference type="InterPro" id="IPR046960">
    <property type="entry name" value="PPR_At4g14850-like_plant"/>
</dbReference>
<dbReference type="NCBIfam" id="TIGR00756">
    <property type="entry name" value="PPR"/>
    <property type="match status" value="1"/>
</dbReference>
<dbReference type="Gene3D" id="1.25.40.10">
    <property type="entry name" value="Tetratricopeptide repeat domain"/>
    <property type="match status" value="1"/>
</dbReference>
<protein>
    <recommendedName>
        <fullName evidence="5">Pentacotripeptide-repeat region of PRORP domain-containing protein</fullName>
    </recommendedName>
</protein>
<evidence type="ECO:0008006" key="5">
    <source>
        <dbReference type="Google" id="ProtNLM"/>
    </source>
</evidence>
<dbReference type="Pfam" id="PF13041">
    <property type="entry name" value="PPR_2"/>
    <property type="match status" value="1"/>
</dbReference>
<evidence type="ECO:0000313" key="4">
    <source>
        <dbReference type="Proteomes" id="UP000316621"/>
    </source>
</evidence>
<dbReference type="PROSITE" id="PS51375">
    <property type="entry name" value="PPR"/>
    <property type="match status" value="1"/>
</dbReference>
<evidence type="ECO:0000313" key="3">
    <source>
        <dbReference type="EMBL" id="RZC63920.1"/>
    </source>
</evidence>
<proteinExistence type="predicted"/>
<evidence type="ECO:0000256" key="2">
    <source>
        <dbReference type="PROSITE-ProRule" id="PRU00708"/>
    </source>
</evidence>
<keyword evidence="1" id="KW-0677">Repeat</keyword>
<dbReference type="PANTHER" id="PTHR47926">
    <property type="entry name" value="PENTATRICOPEPTIDE REPEAT-CONTAINING PROTEIN"/>
    <property type="match status" value="1"/>
</dbReference>
<name>A0A4Y7JV47_PAPSO</name>
<dbReference type="Proteomes" id="UP000316621">
    <property type="component" value="Chromosome 5"/>
</dbReference>
<dbReference type="Gramene" id="RZC63920">
    <property type="protein sequence ID" value="RZC63920"/>
    <property type="gene ID" value="C5167_025671"/>
</dbReference>
<dbReference type="AlphaFoldDB" id="A0A4Y7JV47"/>
<dbReference type="GO" id="GO:0009451">
    <property type="term" value="P:RNA modification"/>
    <property type="evidence" value="ECO:0007669"/>
    <property type="project" value="InterPro"/>
</dbReference>